<dbReference type="Gene3D" id="1.20.5.320">
    <property type="entry name" value="6-Phosphogluconate Dehydrogenase, domain 3"/>
    <property type="match status" value="1"/>
</dbReference>
<dbReference type="RefSeq" id="WP_376893235.1">
    <property type="nucleotide sequence ID" value="NZ_JBHULS010000003.1"/>
</dbReference>
<name>A0ABW5KT13_9FLAO</name>
<dbReference type="Proteomes" id="UP001597472">
    <property type="component" value="Unassembled WGS sequence"/>
</dbReference>
<evidence type="ECO:0000256" key="2">
    <source>
        <dbReference type="SAM" id="SignalP"/>
    </source>
</evidence>
<reference evidence="4" key="1">
    <citation type="journal article" date="2019" name="Int. J. Syst. Evol. Microbiol.">
        <title>The Global Catalogue of Microorganisms (GCM) 10K type strain sequencing project: providing services to taxonomists for standard genome sequencing and annotation.</title>
        <authorList>
            <consortium name="The Broad Institute Genomics Platform"/>
            <consortium name="The Broad Institute Genome Sequencing Center for Infectious Disease"/>
            <person name="Wu L."/>
            <person name="Ma J."/>
        </authorList>
    </citation>
    <scope>NUCLEOTIDE SEQUENCE [LARGE SCALE GENOMIC DNA]</scope>
    <source>
        <strain evidence="4">KCTC 42587</strain>
    </source>
</reference>
<accession>A0ABW5KT13</accession>
<evidence type="ECO:0000313" key="3">
    <source>
        <dbReference type="EMBL" id="MFD2551764.1"/>
    </source>
</evidence>
<keyword evidence="2" id="KW-0732">Signal</keyword>
<keyword evidence="4" id="KW-1185">Reference proteome</keyword>
<dbReference type="PROSITE" id="PS51257">
    <property type="entry name" value="PROKAR_LIPOPROTEIN"/>
    <property type="match status" value="1"/>
</dbReference>
<dbReference type="EMBL" id="JBHULS010000003">
    <property type="protein sequence ID" value="MFD2551764.1"/>
    <property type="molecule type" value="Genomic_DNA"/>
</dbReference>
<evidence type="ECO:0000256" key="1">
    <source>
        <dbReference type="SAM" id="MobiDB-lite"/>
    </source>
</evidence>
<proteinExistence type="predicted"/>
<feature type="signal peptide" evidence="2">
    <location>
        <begin position="1"/>
        <end position="28"/>
    </location>
</feature>
<feature type="region of interest" description="Disordered" evidence="1">
    <location>
        <begin position="25"/>
        <end position="57"/>
    </location>
</feature>
<comment type="caution">
    <text evidence="3">The sequence shown here is derived from an EMBL/GenBank/DDBJ whole genome shotgun (WGS) entry which is preliminary data.</text>
</comment>
<sequence length="200" mass="21475">MKTHSKTKFVILALLVAFSFSCSPEDGATGPQGPPGADGTNGTNGADGADGTNGADGADGNANVQTFIFDTSAESGSLIVLMVPEITQDVLDNDVILSYFKPANSSLYYPMPGGGYSARYITRPYYRVGQFYISFHNWDGTDYSLPVGDILEMKIILIESSSNKPGEANQGKQKIYNELRQAGVDINDYQAVSDYYGLAH</sequence>
<organism evidence="3 4">
    <name type="scientific">Bizionia sediminis</name>
    <dbReference type="NCBI Taxonomy" id="1737064"/>
    <lineage>
        <taxon>Bacteria</taxon>
        <taxon>Pseudomonadati</taxon>
        <taxon>Bacteroidota</taxon>
        <taxon>Flavobacteriia</taxon>
        <taxon>Flavobacteriales</taxon>
        <taxon>Flavobacteriaceae</taxon>
        <taxon>Bizionia</taxon>
    </lineage>
</organism>
<gene>
    <name evidence="3" type="ORF">ACFSQP_08050</name>
</gene>
<feature type="compositionally biased region" description="Low complexity" evidence="1">
    <location>
        <begin position="37"/>
        <end position="57"/>
    </location>
</feature>
<feature type="chain" id="PRO_5046401365" evidence="2">
    <location>
        <begin position="29"/>
        <end position="200"/>
    </location>
</feature>
<evidence type="ECO:0000313" key="4">
    <source>
        <dbReference type="Proteomes" id="UP001597472"/>
    </source>
</evidence>
<protein>
    <submittedName>
        <fullName evidence="3">Collagen-like protein</fullName>
    </submittedName>
</protein>